<feature type="domain" description="JmjC" evidence="7">
    <location>
        <begin position="273"/>
        <end position="415"/>
    </location>
</feature>
<dbReference type="SUPFAM" id="SSF51197">
    <property type="entry name" value="Clavaminate synthase-like"/>
    <property type="match status" value="1"/>
</dbReference>
<dbReference type="AlphaFoldDB" id="A0A182IQY3"/>
<dbReference type="PROSITE" id="PS51184">
    <property type="entry name" value="JMJC"/>
    <property type="match status" value="1"/>
</dbReference>
<comment type="cofactor">
    <cofactor evidence="1">
        <name>Fe(2+)</name>
        <dbReference type="ChEBI" id="CHEBI:29033"/>
    </cofactor>
</comment>
<evidence type="ECO:0000256" key="3">
    <source>
        <dbReference type="ARBA" id="ARBA00022723"/>
    </source>
</evidence>
<dbReference type="Pfam" id="PF13621">
    <property type="entry name" value="Cupin_8"/>
    <property type="match status" value="1"/>
</dbReference>
<dbReference type="Gene3D" id="2.60.120.650">
    <property type="entry name" value="Cupin"/>
    <property type="match status" value="1"/>
</dbReference>
<organism evidence="8">
    <name type="scientific">Anopheles atroparvus</name>
    <name type="common">European mosquito</name>
    <dbReference type="NCBI Taxonomy" id="41427"/>
    <lineage>
        <taxon>Eukaryota</taxon>
        <taxon>Metazoa</taxon>
        <taxon>Ecdysozoa</taxon>
        <taxon>Arthropoda</taxon>
        <taxon>Hexapoda</taxon>
        <taxon>Insecta</taxon>
        <taxon>Pterygota</taxon>
        <taxon>Neoptera</taxon>
        <taxon>Endopterygota</taxon>
        <taxon>Diptera</taxon>
        <taxon>Nematocera</taxon>
        <taxon>Culicoidea</taxon>
        <taxon>Culicidae</taxon>
        <taxon>Anophelinae</taxon>
        <taxon>Anopheles</taxon>
    </lineage>
</organism>
<dbReference type="GO" id="GO:0051864">
    <property type="term" value="F:histone H3K36 demethylase activity"/>
    <property type="evidence" value="ECO:0007669"/>
    <property type="project" value="TreeGrafter"/>
</dbReference>
<evidence type="ECO:0000256" key="2">
    <source>
        <dbReference type="ARBA" id="ARBA00004123"/>
    </source>
</evidence>
<evidence type="ECO:0000256" key="1">
    <source>
        <dbReference type="ARBA" id="ARBA00001954"/>
    </source>
</evidence>
<dbReference type="PANTHER" id="PTHR12461:SF106">
    <property type="entry name" value="BIFUNCTIONAL PEPTIDASE AND ARGINYL-HYDROXYLASE JMJD5"/>
    <property type="match status" value="1"/>
</dbReference>
<evidence type="ECO:0000256" key="4">
    <source>
        <dbReference type="ARBA" id="ARBA00023002"/>
    </source>
</evidence>
<comment type="subcellular location">
    <subcellularLocation>
        <location evidence="2">Nucleus</location>
    </subcellularLocation>
</comment>
<dbReference type="STRING" id="41427.A0A182IQY3"/>
<sequence>MIMHPIIKELLSFCGDKTRLIDSDAIKSNRLYRMVLSDVMEPLFEEKSTVGDEKVSTNLIKIGVLYDSIYNRLHTGQWNTVEATDRECFTVLSYARILYTLLVTKNLKQAIKDGIYLADLGLMLGSIIRVDDKDVGNDLLTETATRLTAHLADENIDAPPFKRMKFDVNLEDVGVSEKIDVPILDCPSLELFGNQCYDLKQPTLLRGIIKAWPAMERWHDPNYLLSIASERTVPIEFGSQYSNDDWSQKLMKFREFVEQNICGGSSSGVNRAAYLAQHDLFDQVPALRRDITVPDYIGRTDANPRIKAWLGPKGTVSPLHTDPCHNLLCQVFGSKTIILARPEDTDKLYPHEHFILSNTSQVDARCPDLERFPLVRQVRFQRLTLHRGEVLYLPPQWWHYVESLSPSFSVSFWFE</sequence>
<dbReference type="EnsemblMetazoa" id="AATE003784-RA">
    <property type="protein sequence ID" value="AATE003784-PA.1"/>
    <property type="gene ID" value="AATE003784"/>
</dbReference>
<proteinExistence type="predicted"/>
<accession>A0A182IQY3</accession>
<keyword evidence="5" id="KW-0408">Iron</keyword>
<evidence type="ECO:0000256" key="5">
    <source>
        <dbReference type="ARBA" id="ARBA00023004"/>
    </source>
</evidence>
<keyword evidence="6" id="KW-0539">Nucleus</keyword>
<keyword evidence="4" id="KW-0560">Oxidoreductase</keyword>
<reference evidence="8" key="1">
    <citation type="submission" date="2022-08" db="UniProtKB">
        <authorList>
            <consortium name="EnsemblMetazoa"/>
        </authorList>
    </citation>
    <scope>IDENTIFICATION</scope>
    <source>
        <strain evidence="8">EBRO</strain>
    </source>
</reference>
<evidence type="ECO:0000313" key="8">
    <source>
        <dbReference type="EnsemblMetazoa" id="AATE003784-PA.1"/>
    </source>
</evidence>
<evidence type="ECO:0000256" key="6">
    <source>
        <dbReference type="ARBA" id="ARBA00023242"/>
    </source>
</evidence>
<name>A0A182IQY3_ANOAO</name>
<dbReference type="SMART" id="SM00558">
    <property type="entry name" value="JmjC"/>
    <property type="match status" value="1"/>
</dbReference>
<dbReference type="GO" id="GO:0005634">
    <property type="term" value="C:nucleus"/>
    <property type="evidence" value="ECO:0007669"/>
    <property type="project" value="UniProtKB-SubCell"/>
</dbReference>
<protein>
    <submittedName>
        <fullName evidence="8">JmjC domain-containing protein</fullName>
    </submittedName>
</protein>
<dbReference type="PANTHER" id="PTHR12461">
    <property type="entry name" value="HYPOXIA-INDUCIBLE FACTOR 1 ALPHA INHIBITOR-RELATED"/>
    <property type="match status" value="1"/>
</dbReference>
<dbReference type="VEuPathDB" id="VectorBase:AATE003784"/>
<keyword evidence="3" id="KW-0479">Metal-binding</keyword>
<dbReference type="GO" id="GO:0046872">
    <property type="term" value="F:metal ion binding"/>
    <property type="evidence" value="ECO:0007669"/>
    <property type="project" value="UniProtKB-KW"/>
</dbReference>
<dbReference type="InterPro" id="IPR041667">
    <property type="entry name" value="Cupin_8"/>
</dbReference>
<dbReference type="InterPro" id="IPR003347">
    <property type="entry name" value="JmjC_dom"/>
</dbReference>
<evidence type="ECO:0000259" key="7">
    <source>
        <dbReference type="PROSITE" id="PS51184"/>
    </source>
</evidence>